<dbReference type="AlphaFoldDB" id="A0A834XJY9"/>
<comment type="caution">
    <text evidence="4">The sequence shown here is derived from an EMBL/GenBank/DDBJ whole genome shotgun (WGS) entry which is preliminary data.</text>
</comment>
<name>A0A834XJY9_APHGI</name>
<keyword evidence="5" id="KW-1185">Reference proteome</keyword>
<dbReference type="Pfam" id="PF10545">
    <property type="entry name" value="MADF_DNA_bdg"/>
    <property type="match status" value="1"/>
</dbReference>
<keyword evidence="1" id="KW-0539">Nucleus</keyword>
<evidence type="ECO:0000313" key="5">
    <source>
        <dbReference type="Proteomes" id="UP000639338"/>
    </source>
</evidence>
<dbReference type="GO" id="GO:0005634">
    <property type="term" value="C:nucleus"/>
    <property type="evidence" value="ECO:0007669"/>
    <property type="project" value="UniProtKB-SubCell"/>
</dbReference>
<evidence type="ECO:0000313" key="4">
    <source>
        <dbReference type="EMBL" id="KAF7988618.1"/>
    </source>
</evidence>
<gene>
    <name evidence="4" type="ORF">HCN44_001191</name>
</gene>
<dbReference type="Proteomes" id="UP000639338">
    <property type="component" value="Unassembled WGS sequence"/>
</dbReference>
<evidence type="ECO:0000256" key="1">
    <source>
        <dbReference type="PROSITE-ProRule" id="PRU00371"/>
    </source>
</evidence>
<feature type="domain" description="MADF" evidence="2">
    <location>
        <begin position="6"/>
        <end position="104"/>
    </location>
</feature>
<evidence type="ECO:0000259" key="2">
    <source>
        <dbReference type="PROSITE" id="PS51029"/>
    </source>
</evidence>
<dbReference type="InterPro" id="IPR004210">
    <property type="entry name" value="BESS_motif"/>
</dbReference>
<dbReference type="OrthoDB" id="8118596at2759"/>
<comment type="subcellular location">
    <subcellularLocation>
        <location evidence="1">Nucleus</location>
    </subcellularLocation>
</comment>
<dbReference type="GO" id="GO:0005667">
    <property type="term" value="C:transcription regulator complex"/>
    <property type="evidence" value="ECO:0007669"/>
    <property type="project" value="TreeGrafter"/>
</dbReference>
<dbReference type="EMBL" id="JACMRX010000005">
    <property type="protein sequence ID" value="KAF7988618.1"/>
    <property type="molecule type" value="Genomic_DNA"/>
</dbReference>
<sequence length="244" mass="28812">MFDSEKFIKEIRKRKVLYDINCIEYNDRAVKTQAWLDVGKAMIPDWDNMNDEERLNEEKNLRNKWRNIRDYFIKELKLQHIHGERKRTRYSYFNHLLFLVPFCKLYSKRGRNRLSTVRQTSTQPPITVTCKVEMSDGENDDPVVDYNNYDIPSTSDDSSNKHADLINQNYSRLDPLSGEITFDNDMPNIITPNDGHFDMSCDNDYDKMFLISLLPSIRQVPEHMKLQVRIQIQQILANALSAPK</sequence>
<evidence type="ECO:0008006" key="6">
    <source>
        <dbReference type="Google" id="ProtNLM"/>
    </source>
</evidence>
<dbReference type="PANTHER" id="PTHR12243">
    <property type="entry name" value="MADF DOMAIN TRANSCRIPTION FACTOR"/>
    <property type="match status" value="1"/>
</dbReference>
<dbReference type="InterPro" id="IPR039353">
    <property type="entry name" value="TF_Adf1"/>
</dbReference>
<dbReference type="GO" id="GO:0003677">
    <property type="term" value="F:DNA binding"/>
    <property type="evidence" value="ECO:0007669"/>
    <property type="project" value="InterPro"/>
</dbReference>
<reference evidence="4 5" key="1">
    <citation type="submission" date="2020-08" db="EMBL/GenBank/DDBJ databases">
        <title>Aphidius gifuensis genome sequencing and assembly.</title>
        <authorList>
            <person name="Du Z."/>
        </authorList>
    </citation>
    <scope>NUCLEOTIDE SEQUENCE [LARGE SCALE GENOMIC DNA]</scope>
    <source>
        <strain evidence="4">YNYX2018</strain>
        <tissue evidence="4">Adults</tissue>
    </source>
</reference>
<proteinExistence type="predicted"/>
<dbReference type="SMART" id="SM00595">
    <property type="entry name" value="MADF"/>
    <property type="match status" value="1"/>
</dbReference>
<dbReference type="Pfam" id="PF02944">
    <property type="entry name" value="BESS"/>
    <property type="match status" value="1"/>
</dbReference>
<accession>A0A834XJY9</accession>
<evidence type="ECO:0000259" key="3">
    <source>
        <dbReference type="PROSITE" id="PS51031"/>
    </source>
</evidence>
<feature type="domain" description="BESS" evidence="3">
    <location>
        <begin position="203"/>
        <end position="242"/>
    </location>
</feature>
<dbReference type="InterPro" id="IPR006578">
    <property type="entry name" value="MADF-dom"/>
</dbReference>
<dbReference type="GO" id="GO:0006357">
    <property type="term" value="P:regulation of transcription by RNA polymerase II"/>
    <property type="evidence" value="ECO:0007669"/>
    <property type="project" value="TreeGrafter"/>
</dbReference>
<protein>
    <recommendedName>
        <fullName evidence="6">Transcription factor Adf-1</fullName>
    </recommendedName>
</protein>
<dbReference type="PANTHER" id="PTHR12243:SF67">
    <property type="entry name" value="COREPRESSOR OF PANGOLIN, ISOFORM A-RELATED"/>
    <property type="match status" value="1"/>
</dbReference>
<organism evidence="4 5">
    <name type="scientific">Aphidius gifuensis</name>
    <name type="common">Parasitoid wasp</name>
    <dbReference type="NCBI Taxonomy" id="684658"/>
    <lineage>
        <taxon>Eukaryota</taxon>
        <taxon>Metazoa</taxon>
        <taxon>Ecdysozoa</taxon>
        <taxon>Arthropoda</taxon>
        <taxon>Hexapoda</taxon>
        <taxon>Insecta</taxon>
        <taxon>Pterygota</taxon>
        <taxon>Neoptera</taxon>
        <taxon>Endopterygota</taxon>
        <taxon>Hymenoptera</taxon>
        <taxon>Apocrita</taxon>
        <taxon>Ichneumonoidea</taxon>
        <taxon>Braconidae</taxon>
        <taxon>Aphidiinae</taxon>
        <taxon>Aphidius</taxon>
    </lineage>
</organism>
<dbReference type="PROSITE" id="PS51029">
    <property type="entry name" value="MADF"/>
    <property type="match status" value="1"/>
</dbReference>
<dbReference type="PROSITE" id="PS51031">
    <property type="entry name" value="BESS"/>
    <property type="match status" value="1"/>
</dbReference>